<dbReference type="AlphaFoldDB" id="A0A0A0IC65"/>
<accession>A0A0A0IC65</accession>
<dbReference type="Pfam" id="PF04246">
    <property type="entry name" value="RseC_MucC"/>
    <property type="match status" value="1"/>
</dbReference>
<evidence type="ECO:0000313" key="2">
    <source>
        <dbReference type="EMBL" id="KGM97951.1"/>
    </source>
</evidence>
<keyword evidence="1" id="KW-1133">Transmembrane helix</keyword>
<keyword evidence="1" id="KW-0472">Membrane</keyword>
<proteinExistence type="predicted"/>
<dbReference type="OrthoDB" id="1734233at2"/>
<feature type="transmembrane region" description="Helical" evidence="1">
    <location>
        <begin position="103"/>
        <end position="122"/>
    </location>
</feature>
<dbReference type="Proteomes" id="UP000030012">
    <property type="component" value="Unassembled WGS sequence"/>
</dbReference>
<protein>
    <submittedName>
        <fullName evidence="2">Sigma-E factor regulator, RseC/MucC family protein</fullName>
    </submittedName>
</protein>
<reference evidence="2 3" key="1">
    <citation type="submission" date="2014-01" db="EMBL/GenBank/DDBJ databases">
        <title>Plasmidome dynamics in the species complex Clostridium novyi sensu lato converts strains of independent lineages into distinctly different pathogens.</title>
        <authorList>
            <person name="Skarin H."/>
            <person name="Segerman B."/>
        </authorList>
    </citation>
    <scope>NUCLEOTIDE SEQUENCE [LARGE SCALE GENOMIC DNA]</scope>
    <source>
        <strain evidence="2 3">4552</strain>
    </source>
</reference>
<comment type="caution">
    <text evidence="2">The sequence shown here is derived from an EMBL/GenBank/DDBJ whole genome shotgun (WGS) entry which is preliminary data.</text>
</comment>
<evidence type="ECO:0000256" key="1">
    <source>
        <dbReference type="SAM" id="Phobius"/>
    </source>
</evidence>
<name>A0A0A0IC65_CLONO</name>
<dbReference type="RefSeq" id="WP_039252604.1">
    <property type="nucleotide sequence ID" value="NZ_JENJ01000005.1"/>
</dbReference>
<organism evidence="2 3">
    <name type="scientific">Clostridium novyi A str. 4552</name>
    <dbReference type="NCBI Taxonomy" id="1444289"/>
    <lineage>
        <taxon>Bacteria</taxon>
        <taxon>Bacillati</taxon>
        <taxon>Bacillota</taxon>
        <taxon>Clostridia</taxon>
        <taxon>Eubacteriales</taxon>
        <taxon>Clostridiaceae</taxon>
        <taxon>Clostridium</taxon>
    </lineage>
</organism>
<dbReference type="InterPro" id="IPR007359">
    <property type="entry name" value="SigmaE_reg_RseC_MucC"/>
</dbReference>
<dbReference type="PANTHER" id="PTHR35867:SF1">
    <property type="entry name" value="PROTEIN RSEC"/>
    <property type="match status" value="1"/>
</dbReference>
<dbReference type="EMBL" id="JENJ01000005">
    <property type="protein sequence ID" value="KGM97951.1"/>
    <property type="molecule type" value="Genomic_DNA"/>
</dbReference>
<dbReference type="PIRSF" id="PIRSF004923">
    <property type="entry name" value="RseC"/>
    <property type="match status" value="1"/>
</dbReference>
<dbReference type="InterPro" id="IPR026268">
    <property type="entry name" value="RseC"/>
</dbReference>
<evidence type="ECO:0000313" key="3">
    <source>
        <dbReference type="Proteomes" id="UP000030012"/>
    </source>
</evidence>
<sequence length="146" mass="16060">MTEVGYVTSVSGKYASVIFKRKSGCGDNCATCKAACKASAITTEIENAAGGKVGDKVKVEMEQKIFDKMVFLVYIFPLIMMICGIGIGTIIFTSAGYKNYEMLSFLLGIVALVISYVILHYFNKKNAKKNNYSLKIIEVINEKPNK</sequence>
<gene>
    <name evidence="2" type="ORF">Z968_01945</name>
</gene>
<dbReference type="PANTHER" id="PTHR35867">
    <property type="entry name" value="PROTEIN RSEC"/>
    <property type="match status" value="1"/>
</dbReference>
<keyword evidence="1" id="KW-0812">Transmembrane</keyword>
<feature type="transmembrane region" description="Helical" evidence="1">
    <location>
        <begin position="71"/>
        <end position="97"/>
    </location>
</feature>